<feature type="compositionally biased region" description="Low complexity" evidence="1">
    <location>
        <begin position="284"/>
        <end position="296"/>
    </location>
</feature>
<comment type="caution">
    <text evidence="2">The sequence shown here is derived from an EMBL/GenBank/DDBJ whole genome shotgun (WGS) entry which is preliminary data.</text>
</comment>
<evidence type="ECO:0000256" key="1">
    <source>
        <dbReference type="SAM" id="MobiDB-lite"/>
    </source>
</evidence>
<feature type="compositionally biased region" description="Acidic residues" evidence="1">
    <location>
        <begin position="297"/>
        <end position="337"/>
    </location>
</feature>
<protein>
    <submittedName>
        <fullName evidence="2">Uncharacterized protein</fullName>
    </submittedName>
</protein>
<evidence type="ECO:0000313" key="3">
    <source>
        <dbReference type="Proteomes" id="UP001344447"/>
    </source>
</evidence>
<dbReference type="EMBL" id="JAVFKY010000003">
    <property type="protein sequence ID" value="KAK5579975.1"/>
    <property type="molecule type" value="Genomic_DNA"/>
</dbReference>
<organism evidence="2 3">
    <name type="scientific">Dictyostelium firmibasis</name>
    <dbReference type="NCBI Taxonomy" id="79012"/>
    <lineage>
        <taxon>Eukaryota</taxon>
        <taxon>Amoebozoa</taxon>
        <taxon>Evosea</taxon>
        <taxon>Eumycetozoa</taxon>
        <taxon>Dictyostelia</taxon>
        <taxon>Dictyosteliales</taxon>
        <taxon>Dictyosteliaceae</taxon>
        <taxon>Dictyostelium</taxon>
    </lineage>
</organism>
<dbReference type="AlphaFoldDB" id="A0AAN7U6H0"/>
<evidence type="ECO:0000313" key="2">
    <source>
        <dbReference type="EMBL" id="KAK5579975.1"/>
    </source>
</evidence>
<feature type="region of interest" description="Disordered" evidence="1">
    <location>
        <begin position="284"/>
        <end position="337"/>
    </location>
</feature>
<name>A0AAN7U6H0_9MYCE</name>
<sequence length="337" mass="40257">MIRIFKHGELFMNQLEATKTELDQVNNYSRVQSSQSRSSSSQSFDFKQNQSSMLKIEKNKEVRNLIKNEKKRNHTSLSFTEVFGGSFRSLCDIQFPTHKPKYKLNQKVSTCWIEGVNVNASGYSSWHDGYIVGIKFLLGVFCYDVKYPKEFTKDKRDEIIYNIKEDLIVLFDYNFVACPNADLLMNQHHRFLKRNDLVVAHYDGFFFAGIIQSVFGNRIHRKYLVKFFDFNHYHGFIKINTDTKKTFIRPILDESHLSLQMKYSHLHIDDKFSQNQYQNQYQKNNYNQNQNNPNDDQVQDDEQDIYEDEDEDEDEEEDEEDETEIDWDEELFDQVYW</sequence>
<dbReference type="Proteomes" id="UP001344447">
    <property type="component" value="Unassembled WGS sequence"/>
</dbReference>
<accession>A0AAN7U6H0</accession>
<reference evidence="2 3" key="1">
    <citation type="submission" date="2023-11" db="EMBL/GenBank/DDBJ databases">
        <title>Dfirmibasis_genome.</title>
        <authorList>
            <person name="Edelbroek B."/>
            <person name="Kjellin J."/>
            <person name="Jerlstrom-Hultqvist J."/>
            <person name="Soderbom F."/>
        </authorList>
    </citation>
    <scope>NUCLEOTIDE SEQUENCE [LARGE SCALE GENOMIC DNA]</scope>
    <source>
        <strain evidence="2 3">TNS-C-14</strain>
    </source>
</reference>
<keyword evidence="3" id="KW-1185">Reference proteome</keyword>
<proteinExistence type="predicted"/>
<gene>
    <name evidence="2" type="ORF">RB653_009664</name>
</gene>